<sequence>MDGHKATIVCIPLRTNLVNLPSRLGNLLANANIKVQDVIIEIVHKNGKNYVGWSGWNSSSINSMEIDSTLSQSFNLSDNDNVIINLKVNNFETRQVNLEPLTSSDWELVELHAQTLEDKLLSQTRCVSLNQTLIVYPSNTTSAKLVVTDIGTTSTTFAKLSPECEVAIAPKPKIRKPSGSVKSTKSSKSSKMDDYSNLPSILKRSIPLPHKLYDLPPHADANGYEIYINFNEIGNQLSRAEFVAVSVISGPNSKTNTVKDKEKPVDKSDKSEKDKDIVPLEESKRVIARLVNVSTSPTNTVGLSRKLAVALSVEAIIGSVVVLKPAVKQTPKLPATFIIHPYIIQTKKNSTVNINSTEKKDKNQKLITTFEKLFYEEDPINKSPITNYTKLPIIPHILPYGGLLKFKRNSETNAWIKPFEDKKLPKLEIGEDLLRNESFIEEIETETELDDIIGCDDIIEDTIDSIVLDKNSGVLIHGNSGSGKTLVLNTIAKKLSSDHGFHIKYVSCETIMNENFSQLSTHFTKWLQECSWYKPSVLILDNLDKFLSAEAEHVDSTQSKNLTEFFISQVNKIHLQLNSNFSILASSASKESLNGYLFQSHIFETTYHLQTPDKFTRSKLLTHYFENNLGCKIDFDIMDMVAETEGYLPNDLKTLSDRVYHETLFNQSNEILNNEVSATKQDFEKALEGFTPSNLRGVKLEKSSINWSDIGGLKEAKNILLETLEWPTKYAPIFKNCPLRLRSGILLYGYPGCGKTLLASAVAGQCGLNFISIKGPEILNKYIGASEQSVRELFERAQAAKPCILFFDEFDSIAPKRGHDSTGVTDRVVNQMLTQMDGAEGLDGVYVLAATSRPDLIDSALLRPGRLDKSVICNMPDFDDRLDILKSITDKMDLESDVDLIQIAKSTEGFSGADMQGLGYNAYLKAVHVKLLKDQDVQDTSSNDKVNIEFFKIQSAIESSKNKMRSADRVKILKQIEKFFETKQSGTKSQEKSSKPNVYISHENFLESLKETKPSISLKEKTKLQKIYSQFVSDRDGNMHDGSGSNEVGGRTTLM</sequence>
<accession>A0ACA9Y5E2</accession>
<evidence type="ECO:0000313" key="1">
    <source>
        <dbReference type="EMBL" id="CAH6719867.1"/>
    </source>
</evidence>
<dbReference type="Proteomes" id="UP001152531">
    <property type="component" value="Unassembled WGS sequence"/>
</dbReference>
<dbReference type="EMBL" id="CALSDN010000002">
    <property type="protein sequence ID" value="CAH6719867.1"/>
    <property type="molecule type" value="Genomic_DNA"/>
</dbReference>
<proteinExistence type="predicted"/>
<name>A0ACA9Y5E2_9ASCO</name>
<evidence type="ECO:0000313" key="2">
    <source>
        <dbReference type="Proteomes" id="UP001152531"/>
    </source>
</evidence>
<reference evidence="1" key="1">
    <citation type="submission" date="2022-06" db="EMBL/GenBank/DDBJ databases">
        <authorList>
            <person name="Legras J.-L."/>
            <person name="Devillers H."/>
            <person name="Grondin C."/>
        </authorList>
    </citation>
    <scope>NUCLEOTIDE SEQUENCE</scope>
    <source>
        <strain evidence="1">CLIB 1444</strain>
    </source>
</reference>
<gene>
    <name evidence="1" type="ORF">CLIB1444_02S18360</name>
</gene>
<comment type="caution">
    <text evidence="1">The sequence shown here is derived from an EMBL/GenBank/DDBJ whole genome shotgun (WGS) entry which is preliminary data.</text>
</comment>
<protein>
    <submittedName>
        <fullName evidence="1">Peroxisomal ATPase Pex1p</fullName>
    </submittedName>
</protein>
<keyword evidence="2" id="KW-1185">Reference proteome</keyword>
<organism evidence="1 2">
    <name type="scientific">[Candida] jaroonii</name>
    <dbReference type="NCBI Taxonomy" id="467808"/>
    <lineage>
        <taxon>Eukaryota</taxon>
        <taxon>Fungi</taxon>
        <taxon>Dikarya</taxon>
        <taxon>Ascomycota</taxon>
        <taxon>Saccharomycotina</taxon>
        <taxon>Pichiomycetes</taxon>
        <taxon>Debaryomycetaceae</taxon>
        <taxon>Yamadazyma</taxon>
    </lineage>
</organism>